<dbReference type="InterPro" id="IPR009038">
    <property type="entry name" value="GOLD_dom"/>
</dbReference>
<dbReference type="Pfam" id="PF01105">
    <property type="entry name" value="EMP24_GP25L"/>
    <property type="match status" value="1"/>
</dbReference>
<evidence type="ECO:0000259" key="9">
    <source>
        <dbReference type="PROSITE" id="PS50866"/>
    </source>
</evidence>
<dbReference type="SMART" id="SM01190">
    <property type="entry name" value="EMP24_GP25L"/>
    <property type="match status" value="1"/>
</dbReference>
<organism evidence="10 11">
    <name type="scientific">Pseudogymnoascus verrucosus</name>
    <dbReference type="NCBI Taxonomy" id="342668"/>
    <lineage>
        <taxon>Eukaryota</taxon>
        <taxon>Fungi</taxon>
        <taxon>Dikarya</taxon>
        <taxon>Ascomycota</taxon>
        <taxon>Pezizomycotina</taxon>
        <taxon>Leotiomycetes</taxon>
        <taxon>Thelebolales</taxon>
        <taxon>Thelebolaceae</taxon>
        <taxon>Pseudogymnoascus</taxon>
    </lineage>
</organism>
<sequence>MRSFLPALSLAAATLLVPVQSLYFYIEGTNPKCFFERLPKDTLVVGQYKAEEFNLDQNRYVKNDNLNIFISVEEVFDNDHRIVSSRGQSSGKITFTSADSGDHRICFTPSHSTGHSGWLGGQSLGGVKLTLDLAIGTTSEIETDDHGKITDLVQKVKDLNGRLMDIKREQLFQREREAEFRDQSEATNSRVVRWTLIQLAVLGITCAWQLSHLRSFFIKQKLT</sequence>
<dbReference type="OrthoDB" id="3427at2759"/>
<feature type="chain" id="PRO_5008608739" evidence="8">
    <location>
        <begin position="22"/>
        <end position="223"/>
    </location>
</feature>
<keyword evidence="5" id="KW-1133">Transmembrane helix</keyword>
<dbReference type="InterPro" id="IPR015720">
    <property type="entry name" value="Emp24-like"/>
</dbReference>
<dbReference type="PANTHER" id="PTHR22811">
    <property type="entry name" value="TRANSMEMBRANE EMP24 DOMAIN-CONTAINING PROTEIN"/>
    <property type="match status" value="1"/>
</dbReference>
<keyword evidence="4 8" id="KW-0732">Signal</keyword>
<reference evidence="10 11" key="1">
    <citation type="submission" date="2016-03" db="EMBL/GenBank/DDBJ databases">
        <title>Comparative genomics of Pseudogymnoascus destructans, the fungus causing white-nose syndrome of bats.</title>
        <authorList>
            <person name="Palmer J.M."/>
            <person name="Drees K.P."/>
            <person name="Foster J.T."/>
            <person name="Lindner D.L."/>
        </authorList>
    </citation>
    <scope>NUCLEOTIDE SEQUENCE [LARGE SCALE GENOMIC DNA]</scope>
    <source>
        <strain evidence="10 11">UAMH 10579</strain>
    </source>
</reference>
<dbReference type="AlphaFoldDB" id="A0A1B8GM56"/>
<evidence type="ECO:0000313" key="11">
    <source>
        <dbReference type="Proteomes" id="UP000091956"/>
    </source>
</evidence>
<dbReference type="PROSITE" id="PS50866">
    <property type="entry name" value="GOLD"/>
    <property type="match status" value="1"/>
</dbReference>
<keyword evidence="3 7" id="KW-0812">Transmembrane</keyword>
<comment type="similarity">
    <text evidence="2 7">Belongs to the EMP24/GP25L family.</text>
</comment>
<dbReference type="GeneID" id="28838855"/>
<proteinExistence type="inferred from homology"/>
<accession>A0A1B8GM56</accession>
<keyword evidence="6" id="KW-0472">Membrane</keyword>
<name>A0A1B8GM56_9PEZI</name>
<evidence type="ECO:0000256" key="7">
    <source>
        <dbReference type="RuleBase" id="RU003827"/>
    </source>
</evidence>
<evidence type="ECO:0000256" key="6">
    <source>
        <dbReference type="ARBA" id="ARBA00023136"/>
    </source>
</evidence>
<dbReference type="RefSeq" id="XP_018130652.1">
    <property type="nucleotide sequence ID" value="XM_018274933.2"/>
</dbReference>
<evidence type="ECO:0000256" key="8">
    <source>
        <dbReference type="SAM" id="SignalP"/>
    </source>
</evidence>
<comment type="subcellular location">
    <subcellularLocation>
        <location evidence="1 7">Membrane</location>
        <topology evidence="1 7">Single-pass type I membrane protein</topology>
    </subcellularLocation>
</comment>
<gene>
    <name evidence="10" type="primary">ERP1</name>
    <name evidence="10" type="ORF">VE01_05469</name>
</gene>
<evidence type="ECO:0000256" key="3">
    <source>
        <dbReference type="ARBA" id="ARBA00022692"/>
    </source>
</evidence>
<reference evidence="11" key="2">
    <citation type="journal article" date="2018" name="Nat. Commun.">
        <title>Extreme sensitivity to ultraviolet light in the fungal pathogen causing white-nose syndrome of bats.</title>
        <authorList>
            <person name="Palmer J.M."/>
            <person name="Drees K.P."/>
            <person name="Foster J.T."/>
            <person name="Lindner D.L."/>
        </authorList>
    </citation>
    <scope>NUCLEOTIDE SEQUENCE [LARGE SCALE GENOMIC DNA]</scope>
    <source>
        <strain evidence="11">UAMH 10579</strain>
    </source>
</reference>
<protein>
    <submittedName>
        <fullName evidence="10">Emp24p/erv25p-protein</fullName>
    </submittedName>
</protein>
<evidence type="ECO:0000256" key="1">
    <source>
        <dbReference type="ARBA" id="ARBA00004479"/>
    </source>
</evidence>
<dbReference type="STRING" id="342668.A0A1B8GM56"/>
<evidence type="ECO:0000256" key="2">
    <source>
        <dbReference type="ARBA" id="ARBA00007104"/>
    </source>
</evidence>
<dbReference type="GO" id="GO:0016020">
    <property type="term" value="C:membrane"/>
    <property type="evidence" value="ECO:0007669"/>
    <property type="project" value="UniProtKB-SubCell"/>
</dbReference>
<evidence type="ECO:0000256" key="4">
    <source>
        <dbReference type="ARBA" id="ARBA00022729"/>
    </source>
</evidence>
<keyword evidence="11" id="KW-1185">Reference proteome</keyword>
<evidence type="ECO:0000256" key="5">
    <source>
        <dbReference type="ARBA" id="ARBA00022989"/>
    </source>
</evidence>
<dbReference type="EMBL" id="KV460225">
    <property type="protein sequence ID" value="OBT96919.1"/>
    <property type="molecule type" value="Genomic_DNA"/>
</dbReference>
<dbReference type="Proteomes" id="UP000091956">
    <property type="component" value="Unassembled WGS sequence"/>
</dbReference>
<feature type="domain" description="GOLD" evidence="9">
    <location>
        <begin position="31"/>
        <end position="133"/>
    </location>
</feature>
<feature type="signal peptide" evidence="8">
    <location>
        <begin position="1"/>
        <end position="21"/>
    </location>
</feature>
<evidence type="ECO:0000313" key="10">
    <source>
        <dbReference type="EMBL" id="OBT96919.1"/>
    </source>
</evidence>